<organism evidence="3 4">
    <name type="scientific">Dorcoceras hygrometricum</name>
    <dbReference type="NCBI Taxonomy" id="472368"/>
    <lineage>
        <taxon>Eukaryota</taxon>
        <taxon>Viridiplantae</taxon>
        <taxon>Streptophyta</taxon>
        <taxon>Embryophyta</taxon>
        <taxon>Tracheophyta</taxon>
        <taxon>Spermatophyta</taxon>
        <taxon>Magnoliopsida</taxon>
        <taxon>eudicotyledons</taxon>
        <taxon>Gunneridae</taxon>
        <taxon>Pentapetalae</taxon>
        <taxon>asterids</taxon>
        <taxon>lamiids</taxon>
        <taxon>Lamiales</taxon>
        <taxon>Gesneriaceae</taxon>
        <taxon>Didymocarpoideae</taxon>
        <taxon>Trichosporeae</taxon>
        <taxon>Loxocarpinae</taxon>
        <taxon>Dorcoceras</taxon>
    </lineage>
</organism>
<feature type="chain" id="PRO_5016316112" evidence="2">
    <location>
        <begin position="32"/>
        <end position="493"/>
    </location>
</feature>
<dbReference type="EMBL" id="KV002448">
    <property type="protein sequence ID" value="KZV38052.1"/>
    <property type="molecule type" value="Genomic_DNA"/>
</dbReference>
<dbReference type="FunFam" id="3.40.50.1820:FF:000072">
    <property type="entry name" value="Serine carboxypeptidase-like 19"/>
    <property type="match status" value="1"/>
</dbReference>
<dbReference type="Gene3D" id="3.40.50.1820">
    <property type="entry name" value="alpha/beta hydrolase"/>
    <property type="match status" value="1"/>
</dbReference>
<evidence type="ECO:0000256" key="2">
    <source>
        <dbReference type="SAM" id="SignalP"/>
    </source>
</evidence>
<dbReference type="InterPro" id="IPR029058">
    <property type="entry name" value="AB_hydrolase_fold"/>
</dbReference>
<evidence type="ECO:0000313" key="4">
    <source>
        <dbReference type="Proteomes" id="UP000250235"/>
    </source>
</evidence>
<dbReference type="SUPFAM" id="SSF53474">
    <property type="entry name" value="alpha/beta-Hydrolases"/>
    <property type="match status" value="1"/>
</dbReference>
<evidence type="ECO:0000313" key="3">
    <source>
        <dbReference type="EMBL" id="KZV38052.1"/>
    </source>
</evidence>
<dbReference type="Proteomes" id="UP000250235">
    <property type="component" value="Unassembled WGS sequence"/>
</dbReference>
<accession>A0A2Z7BTT3</accession>
<name>A0A2Z7BTT3_9LAMI</name>
<dbReference type="InterPro" id="IPR001563">
    <property type="entry name" value="Peptidase_S10"/>
</dbReference>
<dbReference type="AlphaFoldDB" id="A0A2Z7BTT3"/>
<dbReference type="PRINTS" id="PR00724">
    <property type="entry name" value="CRBOXYPTASEC"/>
</dbReference>
<proteinExistence type="inferred from homology"/>
<feature type="signal peptide" evidence="2">
    <location>
        <begin position="1"/>
        <end position="31"/>
    </location>
</feature>
<dbReference type="GO" id="GO:0019748">
    <property type="term" value="P:secondary metabolic process"/>
    <property type="evidence" value="ECO:0007669"/>
    <property type="project" value="TreeGrafter"/>
</dbReference>
<dbReference type="GO" id="GO:0004185">
    <property type="term" value="F:serine-type carboxypeptidase activity"/>
    <property type="evidence" value="ECO:0007669"/>
    <property type="project" value="InterPro"/>
</dbReference>
<protein>
    <submittedName>
        <fullName evidence="3">Serine carboxypeptidase</fullName>
    </submittedName>
</protein>
<reference evidence="3 4" key="1">
    <citation type="journal article" date="2015" name="Proc. Natl. Acad. Sci. U.S.A.">
        <title>The resurrection genome of Boea hygrometrica: A blueprint for survival of dehydration.</title>
        <authorList>
            <person name="Xiao L."/>
            <person name="Yang G."/>
            <person name="Zhang L."/>
            <person name="Yang X."/>
            <person name="Zhao S."/>
            <person name="Ji Z."/>
            <person name="Zhou Q."/>
            <person name="Hu M."/>
            <person name="Wang Y."/>
            <person name="Chen M."/>
            <person name="Xu Y."/>
            <person name="Jin H."/>
            <person name="Xiao X."/>
            <person name="Hu G."/>
            <person name="Bao F."/>
            <person name="Hu Y."/>
            <person name="Wan P."/>
            <person name="Li L."/>
            <person name="Deng X."/>
            <person name="Kuang T."/>
            <person name="Xiang C."/>
            <person name="Zhu J.K."/>
            <person name="Oliver M.J."/>
            <person name="He Y."/>
        </authorList>
    </citation>
    <scope>NUCLEOTIDE SEQUENCE [LARGE SCALE GENOMIC DNA]</scope>
    <source>
        <strain evidence="4">cv. XS01</strain>
    </source>
</reference>
<dbReference type="PANTHER" id="PTHR11802:SF224">
    <property type="entry name" value="SERINE CARBOXYPEPTIDASE-LIKE 7 ISOFORM X1"/>
    <property type="match status" value="1"/>
</dbReference>
<gene>
    <name evidence="3" type="ORF">F511_13306</name>
</gene>
<dbReference type="PANTHER" id="PTHR11802">
    <property type="entry name" value="SERINE PROTEASE FAMILY S10 SERINE CARBOXYPEPTIDASE"/>
    <property type="match status" value="1"/>
</dbReference>
<dbReference type="GO" id="GO:0016747">
    <property type="term" value="F:acyltransferase activity, transferring groups other than amino-acyl groups"/>
    <property type="evidence" value="ECO:0007669"/>
    <property type="project" value="TreeGrafter"/>
</dbReference>
<keyword evidence="4" id="KW-1185">Reference proteome</keyword>
<dbReference type="OrthoDB" id="443318at2759"/>
<sequence>MIGESSLNVPSTLNALLLFILTAFAFAVAAADSNIIKTLPGYPGTLPFKLETGYISLGENGERQLFYYFVESERDPNRDPLLFWITGGLGCSGLSALVYEIGPLAFDFSTFNGSLPDLVLSPYSWTKIASIIFIDAPVGTGFSYINTSQVYTSSDTKSTSDYHLFLRKWLLNHRSFIKNRLYVGGDSYGGKVVPMVALEIIKGNEAGFQPKIALNGYLTGNSPIDAEQHINERIRYAHRMALISDEYYERAKSSCNGDYLNVDPNNYECLHVLQLIEECTNEINDEHILVPKCTLPPPKSDDFTERRMIIENDPIDVLLMSKQEDTYWCLVKSSLNNHVTSYAWANDPSVQEALYVRKGMIKDDWKICNESLLYEDDVENVVAHHQLLLHKGYEALVYSGDRDMVVPYTSTVKWTRSLNITTEDEWRPWTVDGQVAGYTEKYKKNDKASLTFATVKARKIHDLLSYSSVIHAGTMFRHGEEMVVFVPTVEKST</sequence>
<comment type="similarity">
    <text evidence="1">Belongs to the peptidase S10 family.</text>
</comment>
<keyword evidence="3" id="KW-0121">Carboxypeptidase</keyword>
<dbReference type="Pfam" id="PF00450">
    <property type="entry name" value="Peptidase_S10"/>
    <property type="match status" value="1"/>
</dbReference>
<keyword evidence="3" id="KW-0378">Hydrolase</keyword>
<dbReference type="GO" id="GO:0006508">
    <property type="term" value="P:proteolysis"/>
    <property type="evidence" value="ECO:0007669"/>
    <property type="project" value="InterPro"/>
</dbReference>
<keyword evidence="3" id="KW-0645">Protease</keyword>
<evidence type="ECO:0000256" key="1">
    <source>
        <dbReference type="ARBA" id="ARBA00009431"/>
    </source>
</evidence>
<keyword evidence="2" id="KW-0732">Signal</keyword>
<dbReference type="Gene3D" id="3.40.50.12670">
    <property type="match status" value="1"/>
</dbReference>